<comment type="caution">
    <text evidence="1">The sequence shown here is derived from an EMBL/GenBank/DDBJ whole genome shotgun (WGS) entry which is preliminary data.</text>
</comment>
<reference evidence="2" key="1">
    <citation type="journal article" date="2019" name="Int. J. Syst. Evol. Microbiol.">
        <title>The Global Catalogue of Microorganisms (GCM) 10K type strain sequencing project: providing services to taxonomists for standard genome sequencing and annotation.</title>
        <authorList>
            <consortium name="The Broad Institute Genomics Platform"/>
            <consortium name="The Broad Institute Genome Sequencing Center for Infectious Disease"/>
            <person name="Wu L."/>
            <person name="Ma J."/>
        </authorList>
    </citation>
    <scope>NUCLEOTIDE SEQUENCE [LARGE SCALE GENOMIC DNA]</scope>
    <source>
        <strain evidence="2">JCM 16601</strain>
    </source>
</reference>
<keyword evidence="2" id="KW-1185">Reference proteome</keyword>
<dbReference type="Proteomes" id="UP001500742">
    <property type="component" value="Unassembled WGS sequence"/>
</dbReference>
<protein>
    <submittedName>
        <fullName evidence="1">Uncharacterized protein</fullName>
    </submittedName>
</protein>
<proteinExistence type="predicted"/>
<organism evidence="1 2">
    <name type="scientific">Mucilaginibacter dorajii</name>
    <dbReference type="NCBI Taxonomy" id="692994"/>
    <lineage>
        <taxon>Bacteria</taxon>
        <taxon>Pseudomonadati</taxon>
        <taxon>Bacteroidota</taxon>
        <taxon>Sphingobacteriia</taxon>
        <taxon>Sphingobacteriales</taxon>
        <taxon>Sphingobacteriaceae</taxon>
        <taxon>Mucilaginibacter</taxon>
    </lineage>
</organism>
<name>A0ABP7QA23_9SPHI</name>
<accession>A0ABP7QA23</accession>
<evidence type="ECO:0000313" key="2">
    <source>
        <dbReference type="Proteomes" id="UP001500742"/>
    </source>
</evidence>
<gene>
    <name evidence="1" type="ORF">GCM10022210_32720</name>
</gene>
<sequence length="73" mass="8493">MSKFLKIQPSIYCENCIICGKRPVISQVGAKYVVRCPTDIEHYRTKEGLIDIDDWNRKNKADNADDNIRNLKH</sequence>
<evidence type="ECO:0000313" key="1">
    <source>
        <dbReference type="EMBL" id="GAA3979139.1"/>
    </source>
</evidence>
<dbReference type="RefSeq" id="WP_259088061.1">
    <property type="nucleotide sequence ID" value="NZ_BAAAZC010000025.1"/>
</dbReference>
<dbReference type="EMBL" id="BAAAZC010000025">
    <property type="protein sequence ID" value="GAA3979139.1"/>
    <property type="molecule type" value="Genomic_DNA"/>
</dbReference>